<dbReference type="Gene3D" id="2.60.120.200">
    <property type="match status" value="1"/>
</dbReference>
<dbReference type="PROSITE" id="PS50853">
    <property type="entry name" value="FN3"/>
    <property type="match status" value="1"/>
</dbReference>
<dbReference type="InterPro" id="IPR013783">
    <property type="entry name" value="Ig-like_fold"/>
</dbReference>
<dbReference type="PANTHER" id="PTHR12223:SF19">
    <property type="entry name" value="LEGUME LECTIN DOMAIN-CONTAINING PROTEIN"/>
    <property type="match status" value="1"/>
</dbReference>
<dbReference type="Proteomes" id="UP000820818">
    <property type="component" value="Unassembled WGS sequence"/>
</dbReference>
<dbReference type="Gene3D" id="2.60.40.10">
    <property type="entry name" value="Immunoglobulins"/>
    <property type="match status" value="1"/>
</dbReference>
<name>A0AAD5KFD9_9CRUS</name>
<dbReference type="SMART" id="SM00060">
    <property type="entry name" value="FN3"/>
    <property type="match status" value="1"/>
</dbReference>
<feature type="domain" description="Fibronectin type-III" evidence="1">
    <location>
        <begin position="8"/>
        <end position="101"/>
    </location>
</feature>
<dbReference type="InterPro" id="IPR003961">
    <property type="entry name" value="FN3_dom"/>
</dbReference>
<dbReference type="AlphaFoldDB" id="A0AAD5KFD9"/>
<proteinExistence type="predicted"/>
<organism evidence="2 3">
    <name type="scientific">Daphnia sinensis</name>
    <dbReference type="NCBI Taxonomy" id="1820382"/>
    <lineage>
        <taxon>Eukaryota</taxon>
        <taxon>Metazoa</taxon>
        <taxon>Ecdysozoa</taxon>
        <taxon>Arthropoda</taxon>
        <taxon>Crustacea</taxon>
        <taxon>Branchiopoda</taxon>
        <taxon>Diplostraca</taxon>
        <taxon>Cladocera</taxon>
        <taxon>Anomopoda</taxon>
        <taxon>Daphniidae</taxon>
        <taxon>Daphnia</taxon>
        <taxon>Daphnia similis group</taxon>
    </lineage>
</organism>
<dbReference type="PANTHER" id="PTHR12223">
    <property type="entry name" value="VESICULAR MANNOSE-BINDING LECTIN"/>
    <property type="match status" value="1"/>
</dbReference>
<evidence type="ECO:0000313" key="2">
    <source>
        <dbReference type="EMBL" id="KAI9550012.1"/>
    </source>
</evidence>
<dbReference type="SUPFAM" id="SSF49265">
    <property type="entry name" value="Fibronectin type III"/>
    <property type="match status" value="1"/>
</dbReference>
<dbReference type="InterPro" id="IPR051136">
    <property type="entry name" value="Intracellular_Lectin-GPT"/>
</dbReference>
<reference evidence="2" key="1">
    <citation type="submission" date="2022-05" db="EMBL/GenBank/DDBJ databases">
        <title>A multi-omics perspective on studying reproductive biology in Daphnia sinensis.</title>
        <authorList>
            <person name="Jia J."/>
        </authorList>
    </citation>
    <scope>NUCLEOTIDE SEQUENCE</scope>
    <source>
        <strain evidence="2">WSL</strain>
    </source>
</reference>
<gene>
    <name evidence="2" type="ORF">GHT06_003279</name>
</gene>
<protein>
    <recommendedName>
        <fullName evidence="1">Fibronectin type-III domain-containing protein</fullName>
    </recommendedName>
</protein>
<comment type="caution">
    <text evidence="2">The sequence shown here is derived from an EMBL/GenBank/DDBJ whole genome shotgun (WGS) entry which is preliminary data.</text>
</comment>
<dbReference type="InterPro" id="IPR056573">
    <property type="entry name" value="Lectin_L-type_dom"/>
</dbReference>
<sequence length="271" mass="28829">MEQLQKTTPSAPTITSISPAETSLTVNFTAPTSDGGAPITNYEYTTDGGTTWTAFSPAVTSSPVTITGLTKGTDYIVKLRAVNEIGSGAASNSVSSTTQDPTCSTFAATDFQTNGGTTFSNNVYTLTPDLGNQNGSVWNQNRVYLDRDFDFKTKVFLGSRDADGADGIAFVLQNQSLSAGSSGGGLGYAGITPSFAVEFDTWDNGSADPTQDHIALIANGNTGANHNTYTPVHAVQMEDGQWHTARFVWYASAKKFQVWYDGVKFMMLISI</sequence>
<dbReference type="CDD" id="cd01951">
    <property type="entry name" value="lectin_L-type"/>
    <property type="match status" value="1"/>
</dbReference>
<dbReference type="InterPro" id="IPR036116">
    <property type="entry name" value="FN3_sf"/>
</dbReference>
<dbReference type="Pfam" id="PF00041">
    <property type="entry name" value="fn3"/>
    <property type="match status" value="1"/>
</dbReference>
<dbReference type="EMBL" id="WJBH02000194">
    <property type="protein sequence ID" value="KAI9550012.1"/>
    <property type="molecule type" value="Genomic_DNA"/>
</dbReference>
<dbReference type="InterPro" id="IPR013320">
    <property type="entry name" value="ConA-like_dom_sf"/>
</dbReference>
<evidence type="ECO:0000259" key="1">
    <source>
        <dbReference type="PROSITE" id="PS50853"/>
    </source>
</evidence>
<dbReference type="CDD" id="cd00063">
    <property type="entry name" value="FN3"/>
    <property type="match status" value="1"/>
</dbReference>
<accession>A0AAD5KFD9</accession>
<dbReference type="Pfam" id="PF18483">
    <property type="entry name" value="Lectin_L-type_dom"/>
    <property type="match status" value="1"/>
</dbReference>
<keyword evidence="3" id="KW-1185">Reference proteome</keyword>
<dbReference type="SUPFAM" id="SSF49899">
    <property type="entry name" value="Concanavalin A-like lectins/glucanases"/>
    <property type="match status" value="1"/>
</dbReference>
<evidence type="ECO:0000313" key="3">
    <source>
        <dbReference type="Proteomes" id="UP000820818"/>
    </source>
</evidence>